<dbReference type="Proteomes" id="UP001047646">
    <property type="component" value="Chromosome"/>
</dbReference>
<protein>
    <recommendedName>
        <fullName evidence="3">Phosphatidylinositol diacylglycerol-lyase</fullName>
    </recommendedName>
</protein>
<dbReference type="EMBL" id="CP077073">
    <property type="protein sequence ID" value="QXH35690.1"/>
    <property type="molecule type" value="Genomic_DNA"/>
</dbReference>
<gene>
    <name evidence="1" type="ORF">KSS95_02370</name>
</gene>
<proteinExistence type="predicted"/>
<sequence length="280" mass="32570">MNNENWMGAHPELGRLRIDQLILPGSHDAGMDKQAPNFSIPQEITQDVPCIEQIRGGIRVLDLRVQSHRSYPPDQPARYQLYHLTSSGRTVLGDVVMALEQFYANPANAREIIVLDFHAFDRFNAEEHARFQQLLDEHLEPRMIHWDMNALTLDELWQQHPGRTLVIAYNGPTPHHYWDGVRHGWIGENTPSTRRLKAFMDEVAMGAQSRLPLSSIQCAKYNKFIFTPDDFSDKIDEWFESRDMDSYIQRFRIINTDWSLRSRLVDNCIHANRVRAQHLG</sequence>
<dbReference type="RefSeq" id="WP_217851323.1">
    <property type="nucleotide sequence ID" value="NZ_CP077073.1"/>
</dbReference>
<dbReference type="PANTHER" id="PTHR13593:SF113">
    <property type="entry name" value="SI:DKEY-266F7.9"/>
    <property type="match status" value="1"/>
</dbReference>
<evidence type="ECO:0000313" key="1">
    <source>
        <dbReference type="EMBL" id="QXH35690.1"/>
    </source>
</evidence>
<evidence type="ECO:0008006" key="3">
    <source>
        <dbReference type="Google" id="ProtNLM"/>
    </source>
</evidence>
<reference evidence="1" key="1">
    <citation type="journal article" date="2021" name="Microorganisms">
        <title>The Ever-Expanding Pseudomonas Genus: Description of 43 New Species and Partition of the Pseudomonas putida Group.</title>
        <authorList>
            <person name="Girard L."/>
            <person name="Lood C."/>
            <person name="Hofte M."/>
            <person name="Vandamme P."/>
            <person name="Rokni-Zadeh H."/>
            <person name="van Noort V."/>
            <person name="Lavigne R."/>
            <person name="De Mot R."/>
        </authorList>
    </citation>
    <scope>NUCLEOTIDE SEQUENCE</scope>
    <source>
        <strain evidence="1">COW39</strain>
    </source>
</reference>
<organism evidence="1 2">
    <name type="scientific">Pseudomonas muyukensis</name>
    <dbReference type="NCBI Taxonomy" id="2842357"/>
    <lineage>
        <taxon>Bacteria</taxon>
        <taxon>Pseudomonadati</taxon>
        <taxon>Pseudomonadota</taxon>
        <taxon>Gammaproteobacteria</taxon>
        <taxon>Pseudomonadales</taxon>
        <taxon>Pseudomonadaceae</taxon>
        <taxon>Pseudomonas</taxon>
    </lineage>
</organism>
<dbReference type="PANTHER" id="PTHR13593">
    <property type="match status" value="1"/>
</dbReference>
<keyword evidence="2" id="KW-1185">Reference proteome</keyword>
<dbReference type="InterPro" id="IPR051057">
    <property type="entry name" value="PI-PLC_domain"/>
</dbReference>
<accession>A0ABX8M9J8</accession>
<evidence type="ECO:0000313" key="2">
    <source>
        <dbReference type="Proteomes" id="UP001047646"/>
    </source>
</evidence>
<name>A0ABX8M9J8_9PSED</name>